<sequence>MRLIITTMIAASLAGPALADMSASVDWGPTKKCFDSKSPPIKLSGVPAGTTRLDIRMIDLDAPNFHHGGGKVDYAGNASLAYGAFSYKGPCPPTRHKYRFTIKALDAKGKALATASANKNFP</sequence>
<dbReference type="Pfam" id="PF01161">
    <property type="entry name" value="PBP"/>
    <property type="match status" value="1"/>
</dbReference>
<dbReference type="EMBL" id="JAUSRF010000016">
    <property type="protein sequence ID" value="MDP9839415.1"/>
    <property type="molecule type" value="Genomic_DNA"/>
</dbReference>
<dbReference type="RefSeq" id="WP_306837970.1">
    <property type="nucleotide sequence ID" value="NZ_JAUSRF010000016.1"/>
</dbReference>
<dbReference type="InterPro" id="IPR036610">
    <property type="entry name" value="PEBP-like_sf"/>
</dbReference>
<keyword evidence="1" id="KW-0732">Signal</keyword>
<dbReference type="Proteomes" id="UP001241472">
    <property type="component" value="Unassembled WGS sequence"/>
</dbReference>
<dbReference type="Gene3D" id="3.90.280.10">
    <property type="entry name" value="PEBP-like"/>
    <property type="match status" value="1"/>
</dbReference>
<protein>
    <submittedName>
        <fullName evidence="2">Phosphatidylethanolamine-binding protein (PEBP) family uncharacterized protein</fullName>
    </submittedName>
</protein>
<evidence type="ECO:0000313" key="3">
    <source>
        <dbReference type="Proteomes" id="UP001241472"/>
    </source>
</evidence>
<reference evidence="2 3" key="1">
    <citation type="submission" date="2023-07" db="EMBL/GenBank/DDBJ databases">
        <title>Sorghum-associated microbial communities from plants grown in Nebraska, USA.</title>
        <authorList>
            <person name="Schachtman D."/>
        </authorList>
    </citation>
    <scope>NUCLEOTIDE SEQUENCE [LARGE SCALE GENOMIC DNA]</scope>
    <source>
        <strain evidence="2 3">DS1307</strain>
    </source>
</reference>
<dbReference type="InterPro" id="IPR008914">
    <property type="entry name" value="PEBP"/>
</dbReference>
<evidence type="ECO:0000313" key="2">
    <source>
        <dbReference type="EMBL" id="MDP9839415.1"/>
    </source>
</evidence>
<accession>A0ABT9PY52</accession>
<feature type="signal peptide" evidence="1">
    <location>
        <begin position="1"/>
        <end position="19"/>
    </location>
</feature>
<evidence type="ECO:0000256" key="1">
    <source>
        <dbReference type="SAM" id="SignalP"/>
    </source>
</evidence>
<gene>
    <name evidence="2" type="ORF">J2T09_004191</name>
</gene>
<keyword evidence="3" id="KW-1185">Reference proteome</keyword>
<comment type="caution">
    <text evidence="2">The sequence shown here is derived from an EMBL/GenBank/DDBJ whole genome shotgun (WGS) entry which is preliminary data.</text>
</comment>
<dbReference type="SUPFAM" id="SSF49777">
    <property type="entry name" value="PEBP-like"/>
    <property type="match status" value="1"/>
</dbReference>
<name>A0ABT9PY52_9HYPH</name>
<organism evidence="2 3">
    <name type="scientific">Neorhizobium huautlense</name>
    <dbReference type="NCBI Taxonomy" id="67774"/>
    <lineage>
        <taxon>Bacteria</taxon>
        <taxon>Pseudomonadati</taxon>
        <taxon>Pseudomonadota</taxon>
        <taxon>Alphaproteobacteria</taxon>
        <taxon>Hyphomicrobiales</taxon>
        <taxon>Rhizobiaceae</taxon>
        <taxon>Rhizobium/Agrobacterium group</taxon>
        <taxon>Neorhizobium</taxon>
    </lineage>
</organism>
<proteinExistence type="predicted"/>
<feature type="chain" id="PRO_5045331630" evidence="1">
    <location>
        <begin position="20"/>
        <end position="122"/>
    </location>
</feature>